<dbReference type="PROSITE" id="PS50026">
    <property type="entry name" value="EGF_3"/>
    <property type="match status" value="1"/>
</dbReference>
<organism evidence="9 10">
    <name type="scientific">Nematostella vectensis</name>
    <name type="common">Starlet sea anemone</name>
    <dbReference type="NCBI Taxonomy" id="45351"/>
    <lineage>
        <taxon>Eukaryota</taxon>
        <taxon>Metazoa</taxon>
        <taxon>Cnidaria</taxon>
        <taxon>Anthozoa</taxon>
        <taxon>Hexacorallia</taxon>
        <taxon>Actiniaria</taxon>
        <taxon>Edwardsiidae</taxon>
        <taxon>Nematostella</taxon>
    </lineage>
</organism>
<accession>A7T1Q0</accession>
<protein>
    <recommendedName>
        <fullName evidence="8">EGF-like domain-containing protein</fullName>
    </recommendedName>
</protein>
<name>A7T1Q0_NEMVE</name>
<evidence type="ECO:0000256" key="1">
    <source>
        <dbReference type="ARBA" id="ARBA00006373"/>
    </source>
</evidence>
<evidence type="ECO:0000256" key="6">
    <source>
        <dbReference type="ARBA" id="ARBA00023180"/>
    </source>
</evidence>
<dbReference type="Proteomes" id="UP000001593">
    <property type="component" value="Unassembled WGS sequence"/>
</dbReference>
<keyword evidence="4" id="KW-0677">Repeat</keyword>
<dbReference type="PhylomeDB" id="A7T1Q0"/>
<dbReference type="HOGENOM" id="CLU_2123997_0_0_1"/>
<dbReference type="PROSITE" id="PS00022">
    <property type="entry name" value="EGF_1"/>
    <property type="match status" value="1"/>
</dbReference>
<dbReference type="PRINTS" id="PR00010">
    <property type="entry name" value="EGFBLOOD"/>
</dbReference>
<dbReference type="InterPro" id="IPR000742">
    <property type="entry name" value="EGF"/>
</dbReference>
<dbReference type="FunFam" id="2.10.25.10:FF:000012">
    <property type="entry name" value="Delta-like protein"/>
    <property type="match status" value="1"/>
</dbReference>
<evidence type="ECO:0000313" key="9">
    <source>
        <dbReference type="EMBL" id="EDO30113.1"/>
    </source>
</evidence>
<feature type="disulfide bond" evidence="7">
    <location>
        <begin position="73"/>
        <end position="82"/>
    </location>
</feature>
<gene>
    <name evidence="9" type="ORF">NEMVEDRAFT_v1g221025</name>
</gene>
<dbReference type="InParanoid" id="A7T1Q0"/>
<evidence type="ECO:0000256" key="5">
    <source>
        <dbReference type="ARBA" id="ARBA00023157"/>
    </source>
</evidence>
<evidence type="ECO:0000313" key="10">
    <source>
        <dbReference type="Proteomes" id="UP000001593"/>
    </source>
</evidence>
<keyword evidence="5 7" id="KW-1015">Disulfide bond</keyword>
<dbReference type="SMART" id="SM00181">
    <property type="entry name" value="EGF"/>
    <property type="match status" value="2"/>
</dbReference>
<evidence type="ECO:0000259" key="8">
    <source>
        <dbReference type="PROSITE" id="PS50026"/>
    </source>
</evidence>
<dbReference type="SUPFAM" id="SSF57196">
    <property type="entry name" value="EGF/Laminin"/>
    <property type="match status" value="1"/>
</dbReference>
<keyword evidence="10" id="KW-1185">Reference proteome</keyword>
<reference evidence="9 10" key="1">
    <citation type="journal article" date="2007" name="Science">
        <title>Sea anemone genome reveals ancestral eumetazoan gene repertoire and genomic organization.</title>
        <authorList>
            <person name="Putnam N.H."/>
            <person name="Srivastava M."/>
            <person name="Hellsten U."/>
            <person name="Dirks B."/>
            <person name="Chapman J."/>
            <person name="Salamov A."/>
            <person name="Terry A."/>
            <person name="Shapiro H."/>
            <person name="Lindquist E."/>
            <person name="Kapitonov V.V."/>
            <person name="Jurka J."/>
            <person name="Genikhovich G."/>
            <person name="Grigoriev I.V."/>
            <person name="Lucas S.M."/>
            <person name="Steele R.E."/>
            <person name="Finnerty J.R."/>
            <person name="Technau U."/>
            <person name="Martindale M.Q."/>
            <person name="Rokhsar D.S."/>
        </authorList>
    </citation>
    <scope>NUCLEOTIDE SEQUENCE [LARGE SCALE GENOMIC DNA]</scope>
    <source>
        <strain evidence="10">CH2 X CH6</strain>
    </source>
</reference>
<proteinExistence type="inferred from homology"/>
<evidence type="ECO:0000256" key="3">
    <source>
        <dbReference type="ARBA" id="ARBA00022729"/>
    </source>
</evidence>
<dbReference type="PROSITE" id="PS01186">
    <property type="entry name" value="EGF_2"/>
    <property type="match status" value="1"/>
</dbReference>
<feature type="domain" description="EGF-like" evidence="8">
    <location>
        <begin position="47"/>
        <end position="83"/>
    </location>
</feature>
<dbReference type="InterPro" id="IPR001881">
    <property type="entry name" value="EGF-like_Ca-bd_dom"/>
</dbReference>
<keyword evidence="6" id="KW-0325">Glycoprotein</keyword>
<dbReference type="Gene3D" id="2.10.25.10">
    <property type="entry name" value="Laminin"/>
    <property type="match status" value="1"/>
</dbReference>
<dbReference type="GO" id="GO:0005509">
    <property type="term" value="F:calcium ion binding"/>
    <property type="evidence" value="ECO:0007669"/>
    <property type="project" value="InterPro"/>
</dbReference>
<dbReference type="AlphaFoldDB" id="A7T1Q0"/>
<sequence length="114" mass="12172">MSSFLSPVDKCSSCDVHAHCENGRCVCDEGYSGDGTKGGCFKDGAANPRFCLPSPCLNGGSCQELPNGYVCLCEPGFNGRNCEKDLGEYTSSIFISETGCCDLALRQSERPRPL</sequence>
<comment type="caution">
    <text evidence="7">Lacks conserved residue(s) required for the propagation of feature annotation.</text>
</comment>
<dbReference type="Pfam" id="PF00008">
    <property type="entry name" value="EGF"/>
    <property type="match status" value="1"/>
</dbReference>
<dbReference type="CDD" id="cd00054">
    <property type="entry name" value="EGF_CA"/>
    <property type="match status" value="1"/>
</dbReference>
<dbReference type="SMART" id="SM00179">
    <property type="entry name" value="EGF_CA"/>
    <property type="match status" value="1"/>
</dbReference>
<evidence type="ECO:0000256" key="4">
    <source>
        <dbReference type="ARBA" id="ARBA00022737"/>
    </source>
</evidence>
<comment type="similarity">
    <text evidence="1">Belongs to the EGF domain peptide family.</text>
</comment>
<keyword evidence="2 7" id="KW-0245">EGF-like domain</keyword>
<evidence type="ECO:0000256" key="2">
    <source>
        <dbReference type="ARBA" id="ARBA00022536"/>
    </source>
</evidence>
<dbReference type="EMBL" id="DS470143">
    <property type="protein sequence ID" value="EDO30113.1"/>
    <property type="molecule type" value="Genomic_DNA"/>
</dbReference>
<evidence type="ECO:0000256" key="7">
    <source>
        <dbReference type="PROSITE-ProRule" id="PRU00076"/>
    </source>
</evidence>
<keyword evidence="3" id="KW-0732">Signal</keyword>